<accession>A0ABP2K749</accession>
<reference evidence="2" key="1">
    <citation type="submission" date="2010-08" db="EMBL/GenBank/DDBJ databases">
        <authorList>
            <person name="Weinstock G."/>
            <person name="Sodergren E."/>
            <person name="Clifton S."/>
            <person name="Fulton L."/>
            <person name="Fulton B."/>
            <person name="Courtney L."/>
            <person name="Fronick C."/>
            <person name="Harrison M."/>
            <person name="Strong C."/>
            <person name="Farmer C."/>
            <person name="Delahaunty K."/>
            <person name="Markovic C."/>
            <person name="Hall O."/>
            <person name="Minx P."/>
            <person name="Tomlinson C."/>
            <person name="Mitreva M."/>
            <person name="Hou S."/>
            <person name="Chen J."/>
            <person name="Wollam A."/>
            <person name="Pepin K.H."/>
            <person name="Johnson M."/>
            <person name="Bhonagiri V."/>
            <person name="Zhang X."/>
            <person name="Suruliraj S."/>
            <person name="Warren W."/>
            <person name="Chinwalla A."/>
            <person name="Mardis E.R."/>
            <person name="Wilson R.K."/>
        </authorList>
    </citation>
    <scope>NUCLEOTIDE SEQUENCE [LARGE SCALE GENOMIC DNA]</scope>
    <source>
        <strain evidence="2">HL044PA1</strain>
    </source>
</reference>
<proteinExistence type="predicted"/>
<sequence>MIGVNEYCMKNTSPWASRLPDIVSHHSPALNRVLSQYRGQAGNHNDNKPAVIIDQKDSLSLIQYRFKEQESNLSKPSVLLNQLTKHPRHHAGPGDNQTSRCSLAKKPTDLAPARIGIDTRSAKKGPVTAAVTQEWLCRCRLPSGVISLSHV</sequence>
<keyword evidence="3" id="KW-1185">Reference proteome</keyword>
<gene>
    <name evidence="2" type="ORF">HMPREF9607_02326</name>
</gene>
<name>A0ABP2K749_9ACTN</name>
<organism evidence="2 3">
    <name type="scientific">Cutibacterium modestum HL044PA1</name>
    <dbReference type="NCBI Taxonomy" id="765109"/>
    <lineage>
        <taxon>Bacteria</taxon>
        <taxon>Bacillati</taxon>
        <taxon>Actinomycetota</taxon>
        <taxon>Actinomycetes</taxon>
        <taxon>Propionibacteriales</taxon>
        <taxon>Propionibacteriaceae</taxon>
        <taxon>Cutibacterium</taxon>
        <taxon>Cutibacterium modestum</taxon>
    </lineage>
</organism>
<dbReference type="Proteomes" id="UP000003179">
    <property type="component" value="Unassembled WGS sequence"/>
</dbReference>
<evidence type="ECO:0000256" key="1">
    <source>
        <dbReference type="SAM" id="MobiDB-lite"/>
    </source>
</evidence>
<evidence type="ECO:0000313" key="3">
    <source>
        <dbReference type="Proteomes" id="UP000003179"/>
    </source>
</evidence>
<evidence type="ECO:0000313" key="2">
    <source>
        <dbReference type="EMBL" id="EFS91421.1"/>
    </source>
</evidence>
<protein>
    <submittedName>
        <fullName evidence="2">Uncharacterized protein</fullName>
    </submittedName>
</protein>
<dbReference type="EMBL" id="ADZU01000040">
    <property type="protein sequence ID" value="EFS91421.1"/>
    <property type="molecule type" value="Genomic_DNA"/>
</dbReference>
<feature type="region of interest" description="Disordered" evidence="1">
    <location>
        <begin position="85"/>
        <end position="105"/>
    </location>
</feature>
<comment type="caution">
    <text evidence="2">The sequence shown here is derived from an EMBL/GenBank/DDBJ whole genome shotgun (WGS) entry which is preliminary data.</text>
</comment>